<feature type="chain" id="PRO_5047425083" evidence="2">
    <location>
        <begin position="25"/>
        <end position="279"/>
    </location>
</feature>
<reference evidence="3 4" key="1">
    <citation type="submission" date="2024-12" db="EMBL/GenBank/DDBJ databases">
        <title>Forecasting of Potato common scab and diversities of Pathogenic streptomyces spp. in china.</title>
        <authorList>
            <person name="Handique U."/>
            <person name="Wu J."/>
        </authorList>
    </citation>
    <scope>NUCLEOTIDE SEQUENCE [LARGE SCALE GENOMIC DNA]</scope>
    <source>
        <strain evidence="3 4">ZRIMU1530</strain>
    </source>
</reference>
<evidence type="ECO:0000256" key="2">
    <source>
        <dbReference type="SAM" id="SignalP"/>
    </source>
</evidence>
<proteinExistence type="predicted"/>
<evidence type="ECO:0000313" key="3">
    <source>
        <dbReference type="EMBL" id="MFM9612360.1"/>
    </source>
</evidence>
<feature type="signal peptide" evidence="2">
    <location>
        <begin position="1"/>
        <end position="24"/>
    </location>
</feature>
<keyword evidence="4" id="KW-1185">Reference proteome</keyword>
<feature type="region of interest" description="Disordered" evidence="1">
    <location>
        <begin position="234"/>
        <end position="279"/>
    </location>
</feature>
<sequence length="279" mass="28261">MSWTRGFLAALAVCVLLPAGLAGCGSSAGSEQGDGKNGASTAPAGKLLDDTDEAGRRYREVGSKGAPWVGVQVEPDSDGSWEVRLTLRNFRFSPQGNAARAVEGRGAARLYVDDKPLAELRTPRYRIGAGYLPHGTHHVTARLYADDGTVWAVDGKMVQSTADITASEPEASPGAGSASPAGVALGRASGLPATASGTPFPRAAVASYPHPYSPYPPHSGYSPYVSLVVDTSSLPPSGSARSLSGTTAVASSTPAQPSAGGGPFRPDGRGTPATGGKAS</sequence>
<name>A0ABW9HZB8_9ACTN</name>
<accession>A0ABW9HZB8</accession>
<feature type="region of interest" description="Disordered" evidence="1">
    <location>
        <begin position="26"/>
        <end position="50"/>
    </location>
</feature>
<organism evidence="3 4">
    <name type="scientific">Streptomyces niveiscabiei</name>
    <dbReference type="NCBI Taxonomy" id="164115"/>
    <lineage>
        <taxon>Bacteria</taxon>
        <taxon>Bacillati</taxon>
        <taxon>Actinomycetota</taxon>
        <taxon>Actinomycetes</taxon>
        <taxon>Kitasatosporales</taxon>
        <taxon>Streptomycetaceae</taxon>
        <taxon>Streptomyces</taxon>
    </lineage>
</organism>
<feature type="compositionally biased region" description="Polar residues" evidence="1">
    <location>
        <begin position="234"/>
        <end position="256"/>
    </location>
</feature>
<gene>
    <name evidence="3" type="ORF">ACKI18_27055</name>
</gene>
<evidence type="ECO:0000256" key="1">
    <source>
        <dbReference type="SAM" id="MobiDB-lite"/>
    </source>
</evidence>
<keyword evidence="2" id="KW-0732">Signal</keyword>
<protein>
    <submittedName>
        <fullName evidence="3">Nuclear transport factor 2 family protein</fullName>
    </submittedName>
</protein>
<dbReference type="RefSeq" id="WP_240656636.1">
    <property type="nucleotide sequence ID" value="NZ_JBJVNI010000015.1"/>
</dbReference>
<comment type="caution">
    <text evidence="3">The sequence shown here is derived from an EMBL/GenBank/DDBJ whole genome shotgun (WGS) entry which is preliminary data.</text>
</comment>
<dbReference type="PROSITE" id="PS51257">
    <property type="entry name" value="PROKAR_LIPOPROTEIN"/>
    <property type="match status" value="1"/>
</dbReference>
<evidence type="ECO:0000313" key="4">
    <source>
        <dbReference type="Proteomes" id="UP001631957"/>
    </source>
</evidence>
<dbReference type="Proteomes" id="UP001631957">
    <property type="component" value="Unassembled WGS sequence"/>
</dbReference>
<dbReference type="EMBL" id="JBJVNI010000015">
    <property type="protein sequence ID" value="MFM9612360.1"/>
    <property type="molecule type" value="Genomic_DNA"/>
</dbReference>